<keyword evidence="13" id="KW-1185">Reference proteome</keyword>
<dbReference type="Gene3D" id="1.10.287.180">
    <property type="entry name" value="Transcription elongation factor, GreA/GreB, N-terminal domain"/>
    <property type="match status" value="1"/>
</dbReference>
<dbReference type="PROSITE" id="PS00829">
    <property type="entry name" value="GREAB_1"/>
    <property type="match status" value="1"/>
</dbReference>
<dbReference type="InterPro" id="IPR006359">
    <property type="entry name" value="Tscrpt_elong_fac_GreA"/>
</dbReference>
<dbReference type="RefSeq" id="WP_275690507.1">
    <property type="nucleotide sequence ID" value="NZ_CP049075.1"/>
</dbReference>
<feature type="domain" description="Transcription elongation factor GreA/GreB N-terminal" evidence="11">
    <location>
        <begin position="3"/>
        <end position="72"/>
    </location>
</feature>
<proteinExistence type="inferred from homology"/>
<dbReference type="GO" id="GO:0003677">
    <property type="term" value="F:DNA binding"/>
    <property type="evidence" value="ECO:0007669"/>
    <property type="project" value="UniProtKB-UniRule"/>
</dbReference>
<dbReference type="Gene3D" id="3.10.50.30">
    <property type="entry name" value="Transcription elongation factor, GreA/GreB, C-terminal domain"/>
    <property type="match status" value="1"/>
</dbReference>
<dbReference type="InterPro" id="IPR036953">
    <property type="entry name" value="GreA/GreB_C_sf"/>
</dbReference>
<sequence>MEQMTIYGYEKLTNELKNLKLVERPEVIKELDIARSHGDLKENAEYQAARERQRFIDGRIAELGKLINEAEVIDPSSYEHNIVKFGSTVSYEDLDTGKSATYTIVGAIESDLDKGLISANTPLAKQLMGRKIGDQIELNLPKGQVEIEITNICYKAIKF</sequence>
<dbReference type="EMBL" id="CP049075">
    <property type="protein sequence ID" value="QLI06110.1"/>
    <property type="molecule type" value="Genomic_DNA"/>
</dbReference>
<dbReference type="SUPFAM" id="SSF54534">
    <property type="entry name" value="FKBP-like"/>
    <property type="match status" value="1"/>
</dbReference>
<keyword evidence="3 8" id="KW-0805">Transcription regulation</keyword>
<evidence type="ECO:0000256" key="9">
    <source>
        <dbReference type="RuleBase" id="RU000556"/>
    </source>
</evidence>
<evidence type="ECO:0000256" key="4">
    <source>
        <dbReference type="ARBA" id="ARBA00023125"/>
    </source>
</evidence>
<dbReference type="Pfam" id="PF03449">
    <property type="entry name" value="GreA_GreB_N"/>
    <property type="match status" value="1"/>
</dbReference>
<gene>
    <name evidence="8 12" type="primary">greA</name>
    <name evidence="12" type="ORF">CINF_1637</name>
</gene>
<dbReference type="HAMAP" id="MF_00105">
    <property type="entry name" value="GreA_GreB"/>
    <property type="match status" value="1"/>
</dbReference>
<dbReference type="NCBIfam" id="TIGR01462">
    <property type="entry name" value="greA"/>
    <property type="match status" value="1"/>
</dbReference>
<dbReference type="InterPro" id="IPR028624">
    <property type="entry name" value="Tscrpt_elong_fac_GreA/B"/>
</dbReference>
<dbReference type="InterPro" id="IPR018151">
    <property type="entry name" value="TF_GreA/GreB_CS"/>
</dbReference>
<evidence type="ECO:0000256" key="5">
    <source>
        <dbReference type="ARBA" id="ARBA00023163"/>
    </source>
</evidence>
<evidence type="ECO:0000256" key="1">
    <source>
        <dbReference type="ARBA" id="ARBA00008213"/>
    </source>
</evidence>
<evidence type="ECO:0000256" key="7">
    <source>
        <dbReference type="ARBA" id="ARBA00030776"/>
    </source>
</evidence>
<dbReference type="KEGG" id="cinf:CINF_1637"/>
<dbReference type="FunFam" id="1.10.287.180:FF:000001">
    <property type="entry name" value="Transcription elongation factor GreA"/>
    <property type="match status" value="1"/>
</dbReference>
<dbReference type="InterPro" id="IPR036805">
    <property type="entry name" value="Tscrpt_elong_fac_GreA/B_N_sf"/>
</dbReference>
<dbReference type="SUPFAM" id="SSF46557">
    <property type="entry name" value="GreA transcript cleavage protein, N-terminal domain"/>
    <property type="match status" value="1"/>
</dbReference>
<reference evidence="12 13" key="1">
    <citation type="submission" date="2020-02" db="EMBL/GenBank/DDBJ databases">
        <title>Complete genome sequence of the novel Campylobacter species Candidatus Campylobacter infans.</title>
        <authorList>
            <person name="Duim B."/>
            <person name="Zomer A."/>
            <person name="van der Graaf L."/>
            <person name="Wagenaar J."/>
        </authorList>
    </citation>
    <scope>NUCLEOTIDE SEQUENCE [LARGE SCALE GENOMIC DNA]</scope>
    <source>
        <strain evidence="12 13">19S00001</strain>
    </source>
</reference>
<dbReference type="PIRSF" id="PIRSF006092">
    <property type="entry name" value="GreA_GreB"/>
    <property type="match status" value="1"/>
</dbReference>
<keyword evidence="4 8" id="KW-0238">DNA-binding</keyword>
<dbReference type="GO" id="GO:0070063">
    <property type="term" value="F:RNA polymerase binding"/>
    <property type="evidence" value="ECO:0007669"/>
    <property type="project" value="InterPro"/>
</dbReference>
<dbReference type="FunFam" id="3.10.50.30:FF:000001">
    <property type="entry name" value="Transcription elongation factor GreA"/>
    <property type="match status" value="1"/>
</dbReference>
<comment type="similarity">
    <text evidence="1 8 9">Belongs to the GreA/GreB family.</text>
</comment>
<evidence type="ECO:0000313" key="13">
    <source>
        <dbReference type="Proteomes" id="UP000509414"/>
    </source>
</evidence>
<organism evidence="12 13">
    <name type="scientific">Candidatus Campylobacter infans</name>
    <dbReference type="NCBI Taxonomy" id="2561898"/>
    <lineage>
        <taxon>Bacteria</taxon>
        <taxon>Pseudomonadati</taxon>
        <taxon>Campylobacterota</taxon>
        <taxon>Epsilonproteobacteria</taxon>
        <taxon>Campylobacterales</taxon>
        <taxon>Campylobacteraceae</taxon>
        <taxon>Campylobacter</taxon>
    </lineage>
</organism>
<dbReference type="NCBIfam" id="NF001263">
    <property type="entry name" value="PRK00226.1-4"/>
    <property type="match status" value="1"/>
</dbReference>
<feature type="domain" description="Transcription elongation factor GreA/GreB C-terminal" evidence="10">
    <location>
        <begin position="80"/>
        <end position="153"/>
    </location>
</feature>
<evidence type="ECO:0000256" key="8">
    <source>
        <dbReference type="HAMAP-Rule" id="MF_00105"/>
    </source>
</evidence>
<protein>
    <recommendedName>
        <fullName evidence="2 8">Transcription elongation factor GreA</fullName>
    </recommendedName>
    <alternativeName>
        <fullName evidence="7 8">Transcript cleavage factor GreA</fullName>
    </alternativeName>
</protein>
<name>A0A7H9CJ12_9BACT</name>
<keyword evidence="5 8" id="KW-0804">Transcription</keyword>
<keyword evidence="12" id="KW-0648">Protein biosynthesis</keyword>
<accession>A0A7H9CJ12</accession>
<evidence type="ECO:0000256" key="6">
    <source>
        <dbReference type="ARBA" id="ARBA00024916"/>
    </source>
</evidence>
<evidence type="ECO:0000313" key="12">
    <source>
        <dbReference type="EMBL" id="QLI06110.1"/>
    </source>
</evidence>
<evidence type="ECO:0000256" key="3">
    <source>
        <dbReference type="ARBA" id="ARBA00023015"/>
    </source>
</evidence>
<dbReference type="PANTHER" id="PTHR30437:SF4">
    <property type="entry name" value="TRANSCRIPTION ELONGATION FACTOR GREA"/>
    <property type="match status" value="1"/>
</dbReference>
<evidence type="ECO:0000259" key="10">
    <source>
        <dbReference type="Pfam" id="PF01272"/>
    </source>
</evidence>
<dbReference type="Pfam" id="PF01272">
    <property type="entry name" value="GreA_GreB"/>
    <property type="match status" value="1"/>
</dbReference>
<dbReference type="PANTHER" id="PTHR30437">
    <property type="entry name" value="TRANSCRIPTION ELONGATION FACTOR GREA"/>
    <property type="match status" value="1"/>
</dbReference>
<dbReference type="GO" id="GO:0032784">
    <property type="term" value="P:regulation of DNA-templated transcription elongation"/>
    <property type="evidence" value="ECO:0007669"/>
    <property type="project" value="UniProtKB-UniRule"/>
</dbReference>
<comment type="function">
    <text evidence="6 8 9">Necessary for efficient RNA polymerase transcription elongation past template-encoded arresting sites. The arresting sites in DNA have the property of trapping a certain fraction of elongating RNA polymerases that pass through, resulting in locked ternary complexes. Cleavage of the nascent transcript by cleavage factors such as GreA or GreB allows the resumption of elongation from the new 3'terminus. GreA releases sequences of 2 to 3 nucleotides.</text>
</comment>
<dbReference type="GO" id="GO:0006354">
    <property type="term" value="P:DNA-templated transcription elongation"/>
    <property type="evidence" value="ECO:0007669"/>
    <property type="project" value="TreeGrafter"/>
</dbReference>
<dbReference type="AlphaFoldDB" id="A0A7H9CJ12"/>
<dbReference type="NCBIfam" id="NF001261">
    <property type="entry name" value="PRK00226.1-2"/>
    <property type="match status" value="1"/>
</dbReference>
<dbReference type="InterPro" id="IPR022691">
    <property type="entry name" value="Tscrpt_elong_fac_GreA/B_N"/>
</dbReference>
<evidence type="ECO:0000259" key="11">
    <source>
        <dbReference type="Pfam" id="PF03449"/>
    </source>
</evidence>
<evidence type="ECO:0000256" key="2">
    <source>
        <dbReference type="ARBA" id="ARBA00013729"/>
    </source>
</evidence>
<dbReference type="InterPro" id="IPR001437">
    <property type="entry name" value="Tscrpt_elong_fac_GreA/B_C"/>
</dbReference>
<dbReference type="Proteomes" id="UP000509414">
    <property type="component" value="Chromosome"/>
</dbReference>
<dbReference type="InterPro" id="IPR023459">
    <property type="entry name" value="Tscrpt_elong_fac_GreA/B_fam"/>
</dbReference>
<keyword evidence="12" id="KW-0251">Elongation factor</keyword>
<dbReference type="GO" id="GO:0003746">
    <property type="term" value="F:translation elongation factor activity"/>
    <property type="evidence" value="ECO:0007669"/>
    <property type="project" value="UniProtKB-KW"/>
</dbReference>